<gene>
    <name evidence="1" type="ORF">BECKDK2373C_GA0170839_11129</name>
</gene>
<sequence length="125" mass="13558">MIGLVSLDVSVSLGDAGYALLKRLRRHTRRGFGMDGEIREGRHTKQGYFLSSSPTAASSAARVSIPPLAPGNFARTSSANSGGIQVLTGIRSSAFSVARTLRMMIRILHVQSLDARRAYQTIVRR</sequence>
<evidence type="ECO:0000313" key="1">
    <source>
        <dbReference type="EMBL" id="VFJ63861.1"/>
    </source>
</evidence>
<accession>A0A450TB11</accession>
<proteinExistence type="predicted"/>
<dbReference type="EMBL" id="CAADEY010000112">
    <property type="protein sequence ID" value="VFJ63861.1"/>
    <property type="molecule type" value="Genomic_DNA"/>
</dbReference>
<name>A0A450TB11_9GAMM</name>
<reference evidence="1" key="1">
    <citation type="submission" date="2019-02" db="EMBL/GenBank/DDBJ databases">
        <authorList>
            <person name="Gruber-Vodicka R. H."/>
            <person name="Seah K. B. B."/>
        </authorList>
    </citation>
    <scope>NUCLEOTIDE SEQUENCE</scope>
    <source>
        <strain evidence="1">BECK_DK161</strain>
    </source>
</reference>
<organism evidence="1">
    <name type="scientific">Candidatus Kentrum sp. DK</name>
    <dbReference type="NCBI Taxonomy" id="2126562"/>
    <lineage>
        <taxon>Bacteria</taxon>
        <taxon>Pseudomonadati</taxon>
        <taxon>Pseudomonadota</taxon>
        <taxon>Gammaproteobacteria</taxon>
        <taxon>Candidatus Kentrum</taxon>
    </lineage>
</organism>
<protein>
    <submittedName>
        <fullName evidence="1">Uncharacterized protein</fullName>
    </submittedName>
</protein>
<dbReference type="AlphaFoldDB" id="A0A450TB11"/>